<reference evidence="2 3" key="2">
    <citation type="submission" date="2018-11" db="EMBL/GenBank/DDBJ databases">
        <authorList>
            <consortium name="Pathogen Informatics"/>
        </authorList>
    </citation>
    <scope>NUCLEOTIDE SEQUENCE [LARGE SCALE GENOMIC DNA]</scope>
</reference>
<proteinExistence type="predicted"/>
<dbReference type="WBParaSite" id="GPUH_0000586001-mRNA-1">
    <property type="protein sequence ID" value="GPUH_0000586001-mRNA-1"/>
    <property type="gene ID" value="GPUH_0000586001"/>
</dbReference>
<evidence type="ECO:0000313" key="3">
    <source>
        <dbReference type="Proteomes" id="UP000271098"/>
    </source>
</evidence>
<organism evidence="4">
    <name type="scientific">Gongylonema pulchrum</name>
    <dbReference type="NCBI Taxonomy" id="637853"/>
    <lineage>
        <taxon>Eukaryota</taxon>
        <taxon>Metazoa</taxon>
        <taxon>Ecdysozoa</taxon>
        <taxon>Nematoda</taxon>
        <taxon>Chromadorea</taxon>
        <taxon>Rhabditida</taxon>
        <taxon>Spirurina</taxon>
        <taxon>Spiruromorpha</taxon>
        <taxon>Spiruroidea</taxon>
        <taxon>Gongylonematidae</taxon>
        <taxon>Gongylonema</taxon>
    </lineage>
</organism>
<dbReference type="AlphaFoldDB" id="A0A183DAW1"/>
<sequence length="142" mass="15973">MAPDSVLSISCSELYYQFPQQQYNEGGRLITNGSLSNGRYSSSLSDSLRRGELRYNPNGDIREVHHSSSARNGRIHKSYSTPRIDNPTGEVEISVFGMTATLIAISPYPLVDFDLISKILFGLINHYMDLWDCFIRATDVYA</sequence>
<reference evidence="4" key="1">
    <citation type="submission" date="2016-06" db="UniProtKB">
        <authorList>
            <consortium name="WormBaseParasite"/>
        </authorList>
    </citation>
    <scope>IDENTIFICATION</scope>
</reference>
<accession>A0A183DAW1</accession>
<feature type="region of interest" description="Disordered" evidence="1">
    <location>
        <begin position="59"/>
        <end position="81"/>
    </location>
</feature>
<dbReference type="EMBL" id="UYRT01012875">
    <property type="protein sequence ID" value="VDK52422.1"/>
    <property type="molecule type" value="Genomic_DNA"/>
</dbReference>
<evidence type="ECO:0000313" key="2">
    <source>
        <dbReference type="EMBL" id="VDK52422.1"/>
    </source>
</evidence>
<protein>
    <submittedName>
        <fullName evidence="2 4">Uncharacterized protein</fullName>
    </submittedName>
</protein>
<keyword evidence="3" id="KW-1185">Reference proteome</keyword>
<evidence type="ECO:0000313" key="4">
    <source>
        <dbReference type="WBParaSite" id="GPUH_0000586001-mRNA-1"/>
    </source>
</evidence>
<gene>
    <name evidence="2" type="ORF">GPUH_LOCUS5851</name>
</gene>
<name>A0A183DAW1_9BILA</name>
<evidence type="ECO:0000256" key="1">
    <source>
        <dbReference type="SAM" id="MobiDB-lite"/>
    </source>
</evidence>
<dbReference type="Proteomes" id="UP000271098">
    <property type="component" value="Unassembled WGS sequence"/>
</dbReference>